<proteinExistence type="predicted"/>
<dbReference type="STRING" id="351675.SAMN05421680_11115"/>
<dbReference type="AlphaFoldDB" id="A0A1I3S960"/>
<evidence type="ECO:0000313" key="4">
    <source>
        <dbReference type="Proteomes" id="UP000198919"/>
    </source>
</evidence>
<accession>A0A1I3S960</accession>
<sequence length="87" mass="9660">MTYEISQVAIYGLTTLTITKLFTSVWLFGEVIIVTLLFTVRSRKLMRISLPGGVNVDNASRTRSLHVLSLFSLLASARLVLCLIMGQ</sequence>
<dbReference type="Proteomes" id="UP000224607">
    <property type="component" value="Unassembled WGS sequence"/>
</dbReference>
<organism evidence="3 4">
    <name type="scientific">Xenorhabdus mauleonii</name>
    <dbReference type="NCBI Taxonomy" id="351675"/>
    <lineage>
        <taxon>Bacteria</taxon>
        <taxon>Pseudomonadati</taxon>
        <taxon>Pseudomonadota</taxon>
        <taxon>Gammaproteobacteria</taxon>
        <taxon>Enterobacterales</taxon>
        <taxon>Morganellaceae</taxon>
        <taxon>Xenorhabdus</taxon>
    </lineage>
</organism>
<name>A0A1I3S960_9GAMM</name>
<feature type="transmembrane region" description="Helical" evidence="1">
    <location>
        <begin position="67"/>
        <end position="86"/>
    </location>
</feature>
<dbReference type="EMBL" id="FORG01000011">
    <property type="protein sequence ID" value="SFJ54940.1"/>
    <property type="molecule type" value="Genomic_DNA"/>
</dbReference>
<evidence type="ECO:0000256" key="1">
    <source>
        <dbReference type="SAM" id="Phobius"/>
    </source>
</evidence>
<dbReference type="EMBL" id="NITY01000012">
    <property type="protein sequence ID" value="PHM39090.1"/>
    <property type="molecule type" value="Genomic_DNA"/>
</dbReference>
<evidence type="ECO:0000313" key="5">
    <source>
        <dbReference type="Proteomes" id="UP000224607"/>
    </source>
</evidence>
<evidence type="ECO:0000313" key="2">
    <source>
        <dbReference type="EMBL" id="PHM39090.1"/>
    </source>
</evidence>
<evidence type="ECO:0000313" key="3">
    <source>
        <dbReference type="EMBL" id="SFJ54940.1"/>
    </source>
</evidence>
<reference evidence="4" key="1">
    <citation type="submission" date="2016-10" db="EMBL/GenBank/DDBJ databases">
        <authorList>
            <person name="Varghese N."/>
            <person name="Submissions S."/>
        </authorList>
    </citation>
    <scope>NUCLEOTIDE SEQUENCE [LARGE SCALE GENOMIC DNA]</scope>
    <source>
        <strain evidence="4">DSM 17908</strain>
    </source>
</reference>
<gene>
    <name evidence="3" type="ORF">SAMN05421680_11115</name>
    <name evidence="2" type="ORF">Xmau_02994</name>
</gene>
<dbReference type="Proteomes" id="UP000198919">
    <property type="component" value="Unassembled WGS sequence"/>
</dbReference>
<keyword evidence="1" id="KW-0812">Transmembrane</keyword>
<protein>
    <submittedName>
        <fullName evidence="3">Uncharacterized protein</fullName>
    </submittedName>
</protein>
<feature type="transmembrane region" description="Helical" evidence="1">
    <location>
        <begin position="21"/>
        <end position="40"/>
    </location>
</feature>
<keyword evidence="5" id="KW-1185">Reference proteome</keyword>
<reference evidence="3" key="2">
    <citation type="submission" date="2016-10" db="EMBL/GenBank/DDBJ databases">
        <authorList>
            <person name="de Groot N.N."/>
        </authorList>
    </citation>
    <scope>NUCLEOTIDE SEQUENCE [LARGE SCALE GENOMIC DNA]</scope>
    <source>
        <strain evidence="3">DSM 17908</strain>
    </source>
</reference>
<keyword evidence="1" id="KW-1133">Transmembrane helix</keyword>
<keyword evidence="1" id="KW-0472">Membrane</keyword>
<reference evidence="2 5" key="3">
    <citation type="journal article" date="2017" name="Nat. Microbiol.">
        <title>Natural product diversity associated with the nematode symbionts Photorhabdus and Xenorhabdus.</title>
        <authorList>
            <person name="Tobias N.J."/>
            <person name="Wolff H."/>
            <person name="Djahanschiri B."/>
            <person name="Grundmann F."/>
            <person name="Kronenwerth M."/>
            <person name="Shi Y.M."/>
            <person name="Simonyi S."/>
            <person name="Grun P."/>
            <person name="Shapiro-Ilan D."/>
            <person name="Pidot S.J."/>
            <person name="Stinear T.P."/>
            <person name="Ebersberger I."/>
            <person name="Bode H.B."/>
        </authorList>
    </citation>
    <scope>NUCLEOTIDE SEQUENCE [LARGE SCALE GENOMIC DNA]</scope>
    <source>
        <strain evidence="2 5">DSM 17908</strain>
    </source>
</reference>